<dbReference type="Gene3D" id="3.30.160.60">
    <property type="entry name" value="Classic Zinc Finger"/>
    <property type="match status" value="5"/>
</dbReference>
<dbReference type="FunFam" id="3.30.160.60:FF:001927">
    <property type="entry name" value="Zinc finger protein 1184"/>
    <property type="match status" value="1"/>
</dbReference>
<dbReference type="PANTHER" id="PTHR16515">
    <property type="entry name" value="PR DOMAIN ZINC FINGER PROTEIN"/>
    <property type="match status" value="1"/>
</dbReference>
<dbReference type="InParanoid" id="A0A667XNT5"/>
<evidence type="ECO:0000256" key="10">
    <source>
        <dbReference type="ARBA" id="ARBA00023242"/>
    </source>
</evidence>
<dbReference type="InterPro" id="IPR013087">
    <property type="entry name" value="Znf_C2H2_type"/>
</dbReference>
<dbReference type="Pfam" id="PF13894">
    <property type="entry name" value="zf-C2H2_4"/>
    <property type="match status" value="1"/>
</dbReference>
<accession>A0A667XNT5</accession>
<reference evidence="15" key="1">
    <citation type="submission" date="2019-06" db="EMBL/GenBank/DDBJ databases">
        <authorList>
            <consortium name="Wellcome Sanger Institute Data Sharing"/>
        </authorList>
    </citation>
    <scope>NUCLEOTIDE SEQUENCE [LARGE SCALE GENOMIC DNA]</scope>
</reference>
<dbReference type="Pfam" id="PF00096">
    <property type="entry name" value="zf-C2H2"/>
    <property type="match status" value="2"/>
</dbReference>
<feature type="coiled-coil region" evidence="12">
    <location>
        <begin position="51"/>
        <end position="78"/>
    </location>
</feature>
<dbReference type="GO" id="GO:0010468">
    <property type="term" value="P:regulation of gene expression"/>
    <property type="evidence" value="ECO:0007669"/>
    <property type="project" value="TreeGrafter"/>
</dbReference>
<feature type="domain" description="C2H2-type" evidence="14">
    <location>
        <begin position="264"/>
        <end position="291"/>
    </location>
</feature>
<evidence type="ECO:0000256" key="8">
    <source>
        <dbReference type="ARBA" id="ARBA00023125"/>
    </source>
</evidence>
<dbReference type="SMART" id="SM00355">
    <property type="entry name" value="ZnF_C2H2"/>
    <property type="match status" value="5"/>
</dbReference>
<protein>
    <recommendedName>
        <fullName evidence="14">C2H2-type domain-containing protein</fullName>
    </recommendedName>
</protein>
<dbReference type="InterPro" id="IPR036236">
    <property type="entry name" value="Znf_C2H2_sf"/>
</dbReference>
<dbReference type="FunFam" id="3.30.160.60:FF:000358">
    <property type="entry name" value="zinc finger protein 24"/>
    <property type="match status" value="1"/>
</dbReference>
<evidence type="ECO:0000256" key="12">
    <source>
        <dbReference type="SAM" id="Coils"/>
    </source>
</evidence>
<keyword evidence="8" id="KW-0238">DNA-binding</keyword>
<comment type="subcellular location">
    <subcellularLocation>
        <location evidence="2">Nucleus</location>
    </subcellularLocation>
</comment>
<keyword evidence="6" id="KW-0862">Zinc</keyword>
<dbReference type="Proteomes" id="UP000472263">
    <property type="component" value="Chromosome 11"/>
</dbReference>
<sequence length="411" mass="46405">MQRLRARVHERITAAAEELLPRIAEGRGAAGAPELRALLTERLAAAAQDISGLLEGAAAEYEEKADRSEQEMSRQRKLLRTVLNPEVKLHRAVLPLNDQQLSVKKEESNLEQEEPEPPHIKEEKEELWTSQEAEQLQGLQEADITEFPVKSEDDEGRAQTSQLHQGQTEESREAEQMETESDGEESARNLDPAADLQPARDDQLLSSHSPEPETEDSEEDWKETGDPQSDSTPLSELLFSQEKFDIDEALSSCCVTTPAGEKLWRCSVCGKSFKHKGNFKRHMRLHTGEKPFSCSVCAKSFICKGNLKQHMTNHTGEKPLSCSVCSKSFMHRGKFNRHMMIHSGEKPFSCSVCNRGFSEVGHMRRHMRIHSKEKPFGCKVCGQRFKHCQPVFKHMKLHAGEEPRNGDVCNI</sequence>
<dbReference type="FunFam" id="3.30.160.60:FF:001573">
    <property type="entry name" value="Zinc finger protein 407"/>
    <property type="match status" value="1"/>
</dbReference>
<reference evidence="15" key="3">
    <citation type="submission" date="2025-09" db="UniProtKB">
        <authorList>
            <consortium name="Ensembl"/>
        </authorList>
    </citation>
    <scope>IDENTIFICATION</scope>
</reference>
<keyword evidence="12" id="KW-0175">Coiled coil</keyword>
<feature type="domain" description="C2H2-type" evidence="14">
    <location>
        <begin position="292"/>
        <end position="319"/>
    </location>
</feature>
<dbReference type="PROSITE" id="PS50157">
    <property type="entry name" value="ZINC_FINGER_C2H2_2"/>
    <property type="match status" value="5"/>
</dbReference>
<dbReference type="InterPro" id="IPR050331">
    <property type="entry name" value="Zinc_finger"/>
</dbReference>
<feature type="domain" description="C2H2-type" evidence="14">
    <location>
        <begin position="376"/>
        <end position="403"/>
    </location>
</feature>
<keyword evidence="10" id="KW-0539">Nucleus</keyword>
<feature type="compositionally biased region" description="Basic and acidic residues" evidence="13">
    <location>
        <begin position="116"/>
        <end position="127"/>
    </location>
</feature>
<proteinExistence type="predicted"/>
<keyword evidence="4" id="KW-0677">Repeat</keyword>
<evidence type="ECO:0000256" key="9">
    <source>
        <dbReference type="ARBA" id="ARBA00023163"/>
    </source>
</evidence>
<feature type="region of interest" description="Disordered" evidence="13">
    <location>
        <begin position="95"/>
        <end position="233"/>
    </location>
</feature>
<organism evidence="15 16">
    <name type="scientific">Myripristis murdjan</name>
    <name type="common">pinecone soldierfish</name>
    <dbReference type="NCBI Taxonomy" id="586833"/>
    <lineage>
        <taxon>Eukaryota</taxon>
        <taxon>Metazoa</taxon>
        <taxon>Chordata</taxon>
        <taxon>Craniata</taxon>
        <taxon>Vertebrata</taxon>
        <taxon>Euteleostomi</taxon>
        <taxon>Actinopterygii</taxon>
        <taxon>Neopterygii</taxon>
        <taxon>Teleostei</taxon>
        <taxon>Neoteleostei</taxon>
        <taxon>Acanthomorphata</taxon>
        <taxon>Holocentriformes</taxon>
        <taxon>Holocentridae</taxon>
        <taxon>Myripristis</taxon>
    </lineage>
</organism>
<evidence type="ECO:0000313" key="15">
    <source>
        <dbReference type="Ensembl" id="ENSMMDP00005015873.1"/>
    </source>
</evidence>
<dbReference type="GO" id="GO:0008270">
    <property type="term" value="F:zinc ion binding"/>
    <property type="evidence" value="ECO:0007669"/>
    <property type="project" value="UniProtKB-KW"/>
</dbReference>
<evidence type="ECO:0000256" key="13">
    <source>
        <dbReference type="SAM" id="MobiDB-lite"/>
    </source>
</evidence>
<keyword evidence="3" id="KW-0479">Metal-binding</keyword>
<reference evidence="15" key="2">
    <citation type="submission" date="2025-08" db="UniProtKB">
        <authorList>
            <consortium name="Ensembl"/>
        </authorList>
    </citation>
    <scope>IDENTIFICATION</scope>
</reference>
<feature type="domain" description="C2H2-type" evidence="14">
    <location>
        <begin position="348"/>
        <end position="375"/>
    </location>
</feature>
<keyword evidence="5 11" id="KW-0863">Zinc-finger</keyword>
<comment type="function">
    <text evidence="1">May be involved in transcriptional regulation.</text>
</comment>
<evidence type="ECO:0000256" key="4">
    <source>
        <dbReference type="ARBA" id="ARBA00022737"/>
    </source>
</evidence>
<dbReference type="GO" id="GO:0003677">
    <property type="term" value="F:DNA binding"/>
    <property type="evidence" value="ECO:0007669"/>
    <property type="project" value="UniProtKB-KW"/>
</dbReference>
<dbReference type="GO" id="GO:0005634">
    <property type="term" value="C:nucleus"/>
    <property type="evidence" value="ECO:0007669"/>
    <property type="project" value="UniProtKB-SubCell"/>
</dbReference>
<evidence type="ECO:0000259" key="14">
    <source>
        <dbReference type="PROSITE" id="PS50157"/>
    </source>
</evidence>
<dbReference type="PANTHER" id="PTHR16515:SF49">
    <property type="entry name" value="GASTRULA ZINC FINGER PROTEIN XLCGF49.1-LIKE-RELATED"/>
    <property type="match status" value="1"/>
</dbReference>
<dbReference type="PROSITE" id="PS00028">
    <property type="entry name" value="ZINC_FINGER_C2H2_1"/>
    <property type="match status" value="5"/>
</dbReference>
<evidence type="ECO:0000256" key="2">
    <source>
        <dbReference type="ARBA" id="ARBA00004123"/>
    </source>
</evidence>
<evidence type="ECO:0000256" key="5">
    <source>
        <dbReference type="ARBA" id="ARBA00022771"/>
    </source>
</evidence>
<evidence type="ECO:0000313" key="16">
    <source>
        <dbReference type="Proteomes" id="UP000472263"/>
    </source>
</evidence>
<name>A0A667XNT5_9TELE</name>
<keyword evidence="16" id="KW-1185">Reference proteome</keyword>
<evidence type="ECO:0000256" key="1">
    <source>
        <dbReference type="ARBA" id="ARBA00003767"/>
    </source>
</evidence>
<feature type="compositionally biased region" description="Low complexity" evidence="13">
    <location>
        <begin position="131"/>
        <end position="142"/>
    </location>
</feature>
<feature type="compositionally biased region" description="Acidic residues" evidence="13">
    <location>
        <begin position="212"/>
        <end position="221"/>
    </location>
</feature>
<dbReference type="FunFam" id="3.30.160.60:FF:000097">
    <property type="entry name" value="Zinc finger protein"/>
    <property type="match status" value="1"/>
</dbReference>
<dbReference type="AlphaFoldDB" id="A0A667XNT5"/>
<keyword evidence="7" id="KW-0805">Transcription regulation</keyword>
<dbReference type="Pfam" id="PF12874">
    <property type="entry name" value="zf-met"/>
    <property type="match status" value="1"/>
</dbReference>
<dbReference type="Ensembl" id="ENSMMDT00005016292.1">
    <property type="protein sequence ID" value="ENSMMDP00005015873.1"/>
    <property type="gene ID" value="ENSMMDG00005008054.1"/>
</dbReference>
<dbReference type="SUPFAM" id="SSF57667">
    <property type="entry name" value="beta-beta-alpha zinc fingers"/>
    <property type="match status" value="3"/>
</dbReference>
<keyword evidence="9" id="KW-0804">Transcription</keyword>
<evidence type="ECO:0000256" key="6">
    <source>
        <dbReference type="ARBA" id="ARBA00022833"/>
    </source>
</evidence>
<evidence type="ECO:0000256" key="11">
    <source>
        <dbReference type="PROSITE-ProRule" id="PRU00042"/>
    </source>
</evidence>
<evidence type="ECO:0000256" key="3">
    <source>
        <dbReference type="ARBA" id="ARBA00022723"/>
    </source>
</evidence>
<dbReference type="GeneTree" id="ENSGT00940000154308"/>
<evidence type="ECO:0000256" key="7">
    <source>
        <dbReference type="ARBA" id="ARBA00023015"/>
    </source>
</evidence>
<feature type="domain" description="C2H2-type" evidence="14">
    <location>
        <begin position="320"/>
        <end position="347"/>
    </location>
</feature>